<comment type="pathway">
    <text evidence="5">Metabolic intermediate biosynthesis; chorismate biosynthesis; chorismate from D-erythrose 4-phosphate and phosphoenolpyruvate: step 3/7.</text>
</comment>
<evidence type="ECO:0000256" key="1">
    <source>
        <dbReference type="ARBA" id="ARBA00001864"/>
    </source>
</evidence>
<protein>
    <recommendedName>
        <fullName evidence="5">3-dehydroquinate dehydratase</fullName>
        <shortName evidence="5">3-dehydroquinase</shortName>
        <ecNumber evidence="5">4.2.1.10</ecNumber>
    </recommendedName>
    <alternativeName>
        <fullName evidence="5">Type I DHQase</fullName>
    </alternativeName>
    <alternativeName>
        <fullName evidence="5">Type I dehydroquinase</fullName>
        <shortName evidence="5">DHQ1</shortName>
    </alternativeName>
</protein>
<dbReference type="KEGG" id="arep:ID810_01390"/>
<evidence type="ECO:0000256" key="2">
    <source>
        <dbReference type="ARBA" id="ARBA00023141"/>
    </source>
</evidence>
<dbReference type="SUPFAM" id="SSF51569">
    <property type="entry name" value="Aldolase"/>
    <property type="match status" value="1"/>
</dbReference>
<feature type="binding site" evidence="5">
    <location>
        <position position="320"/>
    </location>
    <ligand>
        <name>3-dehydroquinate</name>
        <dbReference type="ChEBI" id="CHEBI:32364"/>
    </ligand>
</feature>
<gene>
    <name evidence="5 7" type="primary">aroD</name>
    <name evidence="7" type="ORF">ID810_01390</name>
</gene>
<feature type="binding site" evidence="5">
    <location>
        <position position="296"/>
    </location>
    <ligand>
        <name>3-dehydroquinate</name>
        <dbReference type="ChEBI" id="CHEBI:32364"/>
    </ligand>
</feature>
<comment type="caution">
    <text evidence="5">Lacks conserved residue(s) required for the propagation of feature annotation.</text>
</comment>
<comment type="subunit">
    <text evidence="5">Homodimer.</text>
</comment>
<dbReference type="Proteomes" id="UP000594637">
    <property type="component" value="Chromosome"/>
</dbReference>
<proteinExistence type="inferred from homology"/>
<keyword evidence="8" id="KW-1185">Reference proteome</keyword>
<dbReference type="GO" id="GO:0009423">
    <property type="term" value="P:chorismate biosynthetic process"/>
    <property type="evidence" value="ECO:0007669"/>
    <property type="project" value="UniProtKB-UniRule"/>
</dbReference>
<dbReference type="Gene3D" id="3.20.20.70">
    <property type="entry name" value="Aldolase class I"/>
    <property type="match status" value="1"/>
</dbReference>
<dbReference type="PANTHER" id="PTHR43699">
    <property type="entry name" value="3-DEHYDROQUINATE DEHYDRATASE"/>
    <property type="match status" value="1"/>
</dbReference>
<evidence type="ECO:0000256" key="3">
    <source>
        <dbReference type="ARBA" id="ARBA00023239"/>
    </source>
</evidence>
<dbReference type="PANTHER" id="PTHR43699:SF1">
    <property type="entry name" value="3-DEHYDROQUINATE DEHYDRATASE"/>
    <property type="match status" value="1"/>
</dbReference>
<dbReference type="AlphaFoldDB" id="A0A7T0LL76"/>
<evidence type="ECO:0000256" key="4">
    <source>
        <dbReference type="ARBA" id="ARBA00023270"/>
    </source>
</evidence>
<dbReference type="GO" id="GO:0008652">
    <property type="term" value="P:amino acid biosynthetic process"/>
    <property type="evidence" value="ECO:0007669"/>
    <property type="project" value="UniProtKB-KW"/>
</dbReference>
<dbReference type="NCBIfam" id="TIGR01093">
    <property type="entry name" value="aroD"/>
    <property type="match status" value="1"/>
</dbReference>
<comment type="catalytic activity">
    <reaction evidence="1 5">
        <text>3-dehydroquinate = 3-dehydroshikimate + H2O</text>
        <dbReference type="Rhea" id="RHEA:21096"/>
        <dbReference type="ChEBI" id="CHEBI:15377"/>
        <dbReference type="ChEBI" id="CHEBI:16630"/>
        <dbReference type="ChEBI" id="CHEBI:32364"/>
        <dbReference type="EC" id="4.2.1.10"/>
    </reaction>
</comment>
<keyword evidence="4 5" id="KW-0704">Schiff base</keyword>
<dbReference type="Pfam" id="PF01487">
    <property type="entry name" value="DHquinase_I"/>
    <property type="match status" value="1"/>
</dbReference>
<dbReference type="RefSeq" id="WP_166856551.1">
    <property type="nucleotide sequence ID" value="NZ_CP063989.1"/>
</dbReference>
<name>A0A7T0LL76_9ACTO</name>
<dbReference type="InterPro" id="IPR050146">
    <property type="entry name" value="Type-I_3-dehydroquinase"/>
</dbReference>
<keyword evidence="5" id="KW-0028">Amino-acid biosynthesis</keyword>
<feature type="active site" description="Schiff-base intermediate with substrate" evidence="5">
    <location>
        <position position="250"/>
    </location>
</feature>
<dbReference type="GO" id="GO:0009073">
    <property type="term" value="P:aromatic amino acid family biosynthetic process"/>
    <property type="evidence" value="ECO:0007669"/>
    <property type="project" value="UniProtKB-KW"/>
</dbReference>
<dbReference type="GO" id="GO:0046279">
    <property type="term" value="P:3,4-dihydroxybenzoate biosynthetic process"/>
    <property type="evidence" value="ECO:0007669"/>
    <property type="project" value="TreeGrafter"/>
</dbReference>
<evidence type="ECO:0000313" key="8">
    <source>
        <dbReference type="Proteomes" id="UP000594637"/>
    </source>
</evidence>
<dbReference type="CDD" id="cd00502">
    <property type="entry name" value="DHQase_I"/>
    <property type="match status" value="1"/>
</dbReference>
<reference evidence="7 8" key="1">
    <citation type="submission" date="2020-11" db="EMBL/GenBank/DDBJ databases">
        <title>Actinomyces sp. ZJ750.</title>
        <authorList>
            <person name="Zhou J."/>
        </authorList>
    </citation>
    <scope>NUCLEOTIDE SEQUENCE [LARGE SCALE GENOMIC DNA]</scope>
    <source>
        <strain evidence="7 8">ZJ750</strain>
    </source>
</reference>
<comment type="similarity">
    <text evidence="5">Belongs to the type-I 3-dehydroquinase family.</text>
</comment>
<dbReference type="InterPro" id="IPR013785">
    <property type="entry name" value="Aldolase_TIM"/>
</dbReference>
<keyword evidence="3 5" id="KW-0456">Lyase</keyword>
<dbReference type="EC" id="4.2.1.10" evidence="5"/>
<dbReference type="HAMAP" id="MF_00214">
    <property type="entry name" value="AroD"/>
    <property type="match status" value="1"/>
</dbReference>
<feature type="binding site" evidence="5">
    <location>
        <position position="316"/>
    </location>
    <ligand>
        <name>3-dehydroquinate</name>
        <dbReference type="ChEBI" id="CHEBI:32364"/>
    </ligand>
</feature>
<feature type="binding site" evidence="5">
    <location>
        <position position="154"/>
    </location>
    <ligand>
        <name>3-dehydroquinate</name>
        <dbReference type="ChEBI" id="CHEBI:32364"/>
    </ligand>
</feature>
<evidence type="ECO:0000256" key="5">
    <source>
        <dbReference type="HAMAP-Rule" id="MF_00214"/>
    </source>
</evidence>
<comment type="function">
    <text evidence="5">Involved in the third step of the chorismate pathway, which leads to the biosynthesis of aromatic amino acids. Catalyzes the cis-dehydration of 3-dehydroquinate (DHQ) and introduces the first double bond of the aromatic ring to yield 3-dehydroshikimate.</text>
</comment>
<dbReference type="GO" id="GO:0003855">
    <property type="term" value="F:3-dehydroquinate dehydratase activity"/>
    <property type="evidence" value="ECO:0007669"/>
    <property type="project" value="UniProtKB-UniRule"/>
</dbReference>
<dbReference type="InterPro" id="IPR001381">
    <property type="entry name" value="DHquinase_I"/>
</dbReference>
<keyword evidence="2 5" id="KW-0057">Aromatic amino acid biosynthesis</keyword>
<dbReference type="FunFam" id="3.20.20.70:FF:000047">
    <property type="entry name" value="3-dehydroquinate dehydratase"/>
    <property type="match status" value="1"/>
</dbReference>
<evidence type="ECO:0000256" key="6">
    <source>
        <dbReference type="SAM" id="MobiDB-lite"/>
    </source>
</evidence>
<sequence>MSGAPAQPDAVLTGLAETLAALRPEVEAAGISVPGSPRAPRPVTLGRDGSAGPVPLGEEDGEAGGAGAAGPVLGGPVPLIAVATTASSEAEAMRQAFVASALGADLVEVRADLIEPDSTVTTGGQAAAWASPALATARLIAAEGHTTPVLLTVRTSAEGGGADVDDATYRRALLTTLRYLGQARATGRFEAVRAIDVEIARGCLGEAVEVAHEVGLAVVGSAHFFTSTPSQEEIVAILRRMEKEGADVAKIAVVPRDGQVGHDDVVTLLRATAQARAELEVPVITMSMGEGGVPTRLLGGVFGSALTFATASGGASAPGQMPIELVRAALELLRV</sequence>
<feature type="active site" description="Proton donor/acceptor" evidence="5">
    <location>
        <position position="223"/>
    </location>
</feature>
<accession>A0A7T0LL76</accession>
<feature type="binding site" evidence="5">
    <location>
        <begin position="108"/>
        <end position="110"/>
    </location>
    <ligand>
        <name>3-dehydroquinate</name>
        <dbReference type="ChEBI" id="CHEBI:32364"/>
    </ligand>
</feature>
<feature type="region of interest" description="Disordered" evidence="6">
    <location>
        <begin position="31"/>
        <end position="67"/>
    </location>
</feature>
<organism evidence="7 8">
    <name type="scientific">Actinomyces respiraculi</name>
    <dbReference type="NCBI Taxonomy" id="2744574"/>
    <lineage>
        <taxon>Bacteria</taxon>
        <taxon>Bacillati</taxon>
        <taxon>Actinomycetota</taxon>
        <taxon>Actinomycetes</taxon>
        <taxon>Actinomycetales</taxon>
        <taxon>Actinomycetaceae</taxon>
        <taxon>Actinomyces</taxon>
    </lineage>
</organism>
<dbReference type="UniPathway" id="UPA00053">
    <property type="reaction ID" value="UER00086"/>
</dbReference>
<evidence type="ECO:0000313" key="7">
    <source>
        <dbReference type="EMBL" id="QPL05672.1"/>
    </source>
</evidence>
<dbReference type="EMBL" id="CP063989">
    <property type="protein sequence ID" value="QPL05672.1"/>
    <property type="molecule type" value="Genomic_DNA"/>
</dbReference>